<evidence type="ECO:0000256" key="1">
    <source>
        <dbReference type="SAM" id="MobiDB-lite"/>
    </source>
</evidence>
<name>A0AAP0IC63_9MAGN</name>
<feature type="compositionally biased region" description="Basic and acidic residues" evidence="1">
    <location>
        <begin position="30"/>
        <end position="48"/>
    </location>
</feature>
<reference evidence="2 3" key="1">
    <citation type="submission" date="2024-01" db="EMBL/GenBank/DDBJ databases">
        <title>Genome assemblies of Stephania.</title>
        <authorList>
            <person name="Yang L."/>
        </authorList>
    </citation>
    <scope>NUCLEOTIDE SEQUENCE [LARGE SCALE GENOMIC DNA]</scope>
    <source>
        <strain evidence="2">JXDWG</strain>
        <tissue evidence="2">Leaf</tissue>
    </source>
</reference>
<evidence type="ECO:0000313" key="2">
    <source>
        <dbReference type="EMBL" id="KAK9112527.1"/>
    </source>
</evidence>
<gene>
    <name evidence="2" type="ORF">Scep_020046</name>
</gene>
<dbReference type="AlphaFoldDB" id="A0AAP0IC63"/>
<sequence length="118" mass="13280">MARTPRGWWYRGGTADGGNNDVMAVAAGDSRWDPTRKPHRRVEEDKGWHPKPPFPRRLPKLLRSSRSARAPEPVAAAPRPPRPVRRVRTHQPAAGGRGKRLLPSPPWLTNRELCSWSG</sequence>
<evidence type="ECO:0000313" key="3">
    <source>
        <dbReference type="Proteomes" id="UP001419268"/>
    </source>
</evidence>
<proteinExistence type="predicted"/>
<keyword evidence="3" id="KW-1185">Reference proteome</keyword>
<feature type="compositionally biased region" description="Low complexity" evidence="1">
    <location>
        <begin position="61"/>
        <end position="77"/>
    </location>
</feature>
<feature type="region of interest" description="Disordered" evidence="1">
    <location>
        <begin position="1"/>
        <end position="118"/>
    </location>
</feature>
<organism evidence="2 3">
    <name type="scientific">Stephania cephalantha</name>
    <dbReference type="NCBI Taxonomy" id="152367"/>
    <lineage>
        <taxon>Eukaryota</taxon>
        <taxon>Viridiplantae</taxon>
        <taxon>Streptophyta</taxon>
        <taxon>Embryophyta</taxon>
        <taxon>Tracheophyta</taxon>
        <taxon>Spermatophyta</taxon>
        <taxon>Magnoliopsida</taxon>
        <taxon>Ranunculales</taxon>
        <taxon>Menispermaceae</taxon>
        <taxon>Menispermoideae</taxon>
        <taxon>Cissampelideae</taxon>
        <taxon>Stephania</taxon>
    </lineage>
</organism>
<dbReference type="EMBL" id="JBBNAG010000008">
    <property type="protein sequence ID" value="KAK9112527.1"/>
    <property type="molecule type" value="Genomic_DNA"/>
</dbReference>
<dbReference type="Proteomes" id="UP001419268">
    <property type="component" value="Unassembled WGS sequence"/>
</dbReference>
<accession>A0AAP0IC63</accession>
<comment type="caution">
    <text evidence="2">The sequence shown here is derived from an EMBL/GenBank/DDBJ whole genome shotgun (WGS) entry which is preliminary data.</text>
</comment>
<protein>
    <submittedName>
        <fullName evidence="2">Uncharacterized protein</fullName>
    </submittedName>
</protein>